<keyword evidence="3 6" id="KW-0812">Transmembrane</keyword>
<dbReference type="InterPro" id="IPR006696">
    <property type="entry name" value="DUF423"/>
</dbReference>
<keyword evidence="4 6" id="KW-1133">Transmembrane helix</keyword>
<dbReference type="KEGG" id="hbh:E4T21_19700"/>
<reference evidence="7" key="1">
    <citation type="submission" date="2021-02" db="EMBL/GenBank/DDBJ databases">
        <title>Strain Y2R2, a novel species of the genus Halomonas.</title>
        <authorList>
            <person name="Huang H."/>
        </authorList>
    </citation>
    <scope>NUCLEOTIDE SEQUENCE</scope>
    <source>
        <strain evidence="7">Y2R2</strain>
    </source>
</reference>
<comment type="subcellular location">
    <subcellularLocation>
        <location evidence="1">Membrane</location>
        <topology evidence="1">Multi-pass membrane protein</topology>
    </subcellularLocation>
</comment>
<organism evidence="7 8">
    <name type="scientific">Halomonas binhaiensis</name>
    <dbReference type="NCBI Taxonomy" id="2562282"/>
    <lineage>
        <taxon>Bacteria</taxon>
        <taxon>Pseudomonadati</taxon>
        <taxon>Pseudomonadota</taxon>
        <taxon>Gammaproteobacteria</taxon>
        <taxon>Oceanospirillales</taxon>
        <taxon>Halomonadaceae</taxon>
        <taxon>Halomonas</taxon>
    </lineage>
</organism>
<evidence type="ECO:0000256" key="4">
    <source>
        <dbReference type="ARBA" id="ARBA00022989"/>
    </source>
</evidence>
<feature type="transmembrane region" description="Helical" evidence="6">
    <location>
        <begin position="72"/>
        <end position="93"/>
    </location>
</feature>
<evidence type="ECO:0000256" key="3">
    <source>
        <dbReference type="ARBA" id="ARBA00022692"/>
    </source>
</evidence>
<dbReference type="Proteomes" id="UP000324285">
    <property type="component" value="Chromosome"/>
</dbReference>
<dbReference type="GO" id="GO:0005886">
    <property type="term" value="C:plasma membrane"/>
    <property type="evidence" value="ECO:0007669"/>
    <property type="project" value="TreeGrafter"/>
</dbReference>
<dbReference type="Pfam" id="PF04241">
    <property type="entry name" value="DUF423"/>
    <property type="match status" value="1"/>
</dbReference>
<evidence type="ECO:0000256" key="6">
    <source>
        <dbReference type="SAM" id="Phobius"/>
    </source>
</evidence>
<dbReference type="OrthoDB" id="9802121at2"/>
<feature type="transmembrane region" description="Helical" evidence="6">
    <location>
        <begin position="40"/>
        <end position="60"/>
    </location>
</feature>
<evidence type="ECO:0000313" key="7">
    <source>
        <dbReference type="EMBL" id="QEM83536.1"/>
    </source>
</evidence>
<feature type="transmembrane region" description="Helical" evidence="6">
    <location>
        <begin position="105"/>
        <end position="126"/>
    </location>
</feature>
<protein>
    <submittedName>
        <fullName evidence="7">DUF423 domain-containing protein</fullName>
    </submittedName>
</protein>
<sequence>MQERRWWATLAISGAVVVILGAFAAHGLSGRLPLRLENAFITGVRYQAWHTLAAMALLAWRQHIRFFAQHLALMLWAGGVLLFSGSLYAMAIAELSGHSLGAFGIITPIGGLLLIAGWVTLTVGILRQGR</sequence>
<dbReference type="PANTHER" id="PTHR43461:SF1">
    <property type="entry name" value="TRANSMEMBRANE PROTEIN 256"/>
    <property type="match status" value="1"/>
</dbReference>
<evidence type="ECO:0000256" key="1">
    <source>
        <dbReference type="ARBA" id="ARBA00004141"/>
    </source>
</evidence>
<evidence type="ECO:0000256" key="2">
    <source>
        <dbReference type="ARBA" id="ARBA00009694"/>
    </source>
</evidence>
<dbReference type="PANTHER" id="PTHR43461">
    <property type="entry name" value="TRANSMEMBRANE PROTEIN 256"/>
    <property type="match status" value="1"/>
</dbReference>
<keyword evidence="5 6" id="KW-0472">Membrane</keyword>
<name>A0A5C1NJS6_9GAMM</name>
<evidence type="ECO:0000313" key="8">
    <source>
        <dbReference type="Proteomes" id="UP000324285"/>
    </source>
</evidence>
<evidence type="ECO:0000256" key="5">
    <source>
        <dbReference type="ARBA" id="ARBA00023136"/>
    </source>
</evidence>
<accession>A0A5C1NJS6</accession>
<dbReference type="AlphaFoldDB" id="A0A5C1NJS6"/>
<gene>
    <name evidence="7" type="ORF">E4T21_19700</name>
</gene>
<keyword evidence="8" id="KW-1185">Reference proteome</keyword>
<dbReference type="EMBL" id="CP038437">
    <property type="protein sequence ID" value="QEM83536.1"/>
    <property type="molecule type" value="Genomic_DNA"/>
</dbReference>
<comment type="similarity">
    <text evidence="2">Belongs to the UPF0382 family.</text>
</comment>
<proteinExistence type="inferred from homology"/>
<dbReference type="RefSeq" id="WP_149286658.1">
    <property type="nucleotide sequence ID" value="NZ_CP038437.2"/>
</dbReference>